<dbReference type="GO" id="GO:0008270">
    <property type="term" value="F:zinc ion binding"/>
    <property type="evidence" value="ECO:0007669"/>
    <property type="project" value="InterPro"/>
</dbReference>
<evidence type="ECO:0008006" key="4">
    <source>
        <dbReference type="Google" id="ProtNLM"/>
    </source>
</evidence>
<dbReference type="Proteomes" id="UP000193719">
    <property type="component" value="Unassembled WGS sequence"/>
</dbReference>
<dbReference type="SUPFAM" id="SSF57756">
    <property type="entry name" value="Retrovirus zinc finger-like domains"/>
    <property type="match status" value="1"/>
</dbReference>
<reference evidence="2 3" key="1">
    <citation type="submission" date="2016-08" db="EMBL/GenBank/DDBJ databases">
        <title>Genomes of anaerobic fungi encode conserved fungal cellulosomes for biomass hydrolysis.</title>
        <authorList>
            <consortium name="DOE Joint Genome Institute"/>
            <person name="Haitjema C.H."/>
            <person name="Gilmore S.P."/>
            <person name="Henske J.K."/>
            <person name="Solomon K.V."/>
            <person name="De Groot R."/>
            <person name="Kuo A."/>
            <person name="Mondo S.J."/>
            <person name="Salamov A.A."/>
            <person name="Labutti K."/>
            <person name="Zhao Z."/>
            <person name="Chiniquy J."/>
            <person name="Barry K."/>
            <person name="Brewer H.M."/>
            <person name="Purvine S.O."/>
            <person name="Wright A.T."/>
            <person name="Boxma B."/>
            <person name="Van Alen T."/>
            <person name="Hackstein J.H."/>
            <person name="Baker S.E."/>
            <person name="Grigoriev I.V."/>
            <person name="O'Malley M.A."/>
        </authorList>
    </citation>
    <scope>NUCLEOTIDE SEQUENCE [LARGE SCALE GENOMIC DNA]</scope>
    <source>
        <strain evidence="3">finn</strain>
    </source>
</reference>
<feature type="region of interest" description="Disordered" evidence="1">
    <location>
        <begin position="195"/>
        <end position="214"/>
    </location>
</feature>
<evidence type="ECO:0000313" key="2">
    <source>
        <dbReference type="EMBL" id="ORX40380.1"/>
    </source>
</evidence>
<feature type="non-terminal residue" evidence="2">
    <location>
        <position position="1"/>
    </location>
</feature>
<evidence type="ECO:0000256" key="1">
    <source>
        <dbReference type="SAM" id="MobiDB-lite"/>
    </source>
</evidence>
<sequence>VFIYLFILFIIISYNNLVVLTSSRYTNHGEWLRRLGSLKATNLKETMNVMNEIMELFNLLENSCMNKSNMEKITIMYNALPNILKDKILMSSQYTPETLYEIIKDRYTVILYQMEYNNNQTHNQRNSNFNPRNIRKNNNPFINNFKNSNNDYMDIDNIEGKRSNGNRRNTKQYHRNKYCVICDIPGHLAKDCYYNPSRSTRTKKNNKFNENYKT</sequence>
<keyword evidence="3" id="KW-1185">Reference proteome</keyword>
<dbReference type="InterPro" id="IPR036875">
    <property type="entry name" value="Znf_CCHC_sf"/>
</dbReference>
<proteinExistence type="predicted"/>
<organism evidence="2 3">
    <name type="scientific">Piromyces finnis</name>
    <dbReference type="NCBI Taxonomy" id="1754191"/>
    <lineage>
        <taxon>Eukaryota</taxon>
        <taxon>Fungi</taxon>
        <taxon>Fungi incertae sedis</taxon>
        <taxon>Chytridiomycota</taxon>
        <taxon>Chytridiomycota incertae sedis</taxon>
        <taxon>Neocallimastigomycetes</taxon>
        <taxon>Neocallimastigales</taxon>
        <taxon>Neocallimastigaceae</taxon>
        <taxon>Piromyces</taxon>
    </lineage>
</organism>
<dbReference type="GO" id="GO:0003676">
    <property type="term" value="F:nucleic acid binding"/>
    <property type="evidence" value="ECO:0007669"/>
    <property type="project" value="InterPro"/>
</dbReference>
<protein>
    <recommendedName>
        <fullName evidence="4">CCHC-type domain-containing protein</fullName>
    </recommendedName>
</protein>
<reference evidence="2 3" key="2">
    <citation type="submission" date="2016-08" db="EMBL/GenBank/DDBJ databases">
        <title>Pervasive Adenine N6-methylation of Active Genes in Fungi.</title>
        <authorList>
            <consortium name="DOE Joint Genome Institute"/>
            <person name="Mondo S.J."/>
            <person name="Dannebaum R.O."/>
            <person name="Kuo R.C."/>
            <person name="Labutti K."/>
            <person name="Haridas S."/>
            <person name="Kuo A."/>
            <person name="Salamov A."/>
            <person name="Ahrendt S.R."/>
            <person name="Lipzen A."/>
            <person name="Sullivan W."/>
            <person name="Andreopoulos W.B."/>
            <person name="Clum A."/>
            <person name="Lindquist E."/>
            <person name="Daum C."/>
            <person name="Ramamoorthy G.K."/>
            <person name="Gryganskyi A."/>
            <person name="Culley D."/>
            <person name="Magnuson J.K."/>
            <person name="James T.Y."/>
            <person name="O'Malley M.A."/>
            <person name="Stajich J.E."/>
            <person name="Spatafora J.W."/>
            <person name="Visel A."/>
            <person name="Grigoriev I.V."/>
        </authorList>
    </citation>
    <scope>NUCLEOTIDE SEQUENCE [LARGE SCALE GENOMIC DNA]</scope>
    <source>
        <strain evidence="3">finn</strain>
    </source>
</reference>
<gene>
    <name evidence="2" type="ORF">BCR36DRAFT_469238</name>
</gene>
<dbReference type="EMBL" id="MCFH01000096">
    <property type="protein sequence ID" value="ORX40380.1"/>
    <property type="molecule type" value="Genomic_DNA"/>
</dbReference>
<accession>A0A1Y1UQQ0</accession>
<evidence type="ECO:0000313" key="3">
    <source>
        <dbReference type="Proteomes" id="UP000193719"/>
    </source>
</evidence>
<comment type="caution">
    <text evidence="2">The sequence shown here is derived from an EMBL/GenBank/DDBJ whole genome shotgun (WGS) entry which is preliminary data.</text>
</comment>
<dbReference type="AlphaFoldDB" id="A0A1Y1UQQ0"/>
<name>A0A1Y1UQQ0_9FUNG</name>